<reference evidence="1 2" key="1">
    <citation type="submission" date="2018-08" db="EMBL/GenBank/DDBJ databases">
        <title>A genome reference for cultivated species of the human gut microbiota.</title>
        <authorList>
            <person name="Zou Y."/>
            <person name="Xue W."/>
            <person name="Luo G."/>
        </authorList>
    </citation>
    <scope>NUCLEOTIDE SEQUENCE [LARGE SCALE GENOMIC DNA]</scope>
    <source>
        <strain evidence="1 2">AM32-8LB</strain>
    </source>
</reference>
<dbReference type="RefSeq" id="WP_118093502.1">
    <property type="nucleotide sequence ID" value="NZ_QSIQ01000027.1"/>
</dbReference>
<evidence type="ECO:0008006" key="3">
    <source>
        <dbReference type="Google" id="ProtNLM"/>
    </source>
</evidence>
<evidence type="ECO:0000313" key="2">
    <source>
        <dbReference type="Proteomes" id="UP000266391"/>
    </source>
</evidence>
<accession>A0A396AD71</accession>
<organism evidence="1 2">
    <name type="scientific">Roseburia inulinivorans</name>
    <dbReference type="NCBI Taxonomy" id="360807"/>
    <lineage>
        <taxon>Bacteria</taxon>
        <taxon>Bacillati</taxon>
        <taxon>Bacillota</taxon>
        <taxon>Clostridia</taxon>
        <taxon>Lachnospirales</taxon>
        <taxon>Lachnospiraceae</taxon>
        <taxon>Roseburia</taxon>
    </lineage>
</organism>
<gene>
    <name evidence="1" type="ORF">DW813_13860</name>
</gene>
<dbReference type="Proteomes" id="UP000266391">
    <property type="component" value="Unassembled WGS sequence"/>
</dbReference>
<dbReference type="AlphaFoldDB" id="A0A396AD71"/>
<comment type="caution">
    <text evidence="1">The sequence shown here is derived from an EMBL/GenBank/DDBJ whole genome shotgun (WGS) entry which is preliminary data.</text>
</comment>
<protein>
    <recommendedName>
        <fullName evidence="3">Tetratricopeptide repeat protein</fullName>
    </recommendedName>
</protein>
<evidence type="ECO:0000313" key="1">
    <source>
        <dbReference type="EMBL" id="RHD00339.1"/>
    </source>
</evidence>
<proteinExistence type="predicted"/>
<dbReference type="EMBL" id="QSIQ01000027">
    <property type="protein sequence ID" value="RHD00339.1"/>
    <property type="molecule type" value="Genomic_DNA"/>
</dbReference>
<sequence>MTETLSKAWALFDAGNYTDAETIYKECYAKIPSTDHDNYFFRMTHLPAPQISTSRAMFP</sequence>
<name>A0A396AD71_9FIRM</name>